<dbReference type="InterPro" id="IPR023346">
    <property type="entry name" value="Lysozyme-like_dom_sf"/>
</dbReference>
<dbReference type="GO" id="GO:0008933">
    <property type="term" value="F:peptidoglycan lytic transglycosylase activity"/>
    <property type="evidence" value="ECO:0007669"/>
    <property type="project" value="InterPro"/>
</dbReference>
<dbReference type="Pfam" id="PF13432">
    <property type="entry name" value="TPR_16"/>
    <property type="match status" value="1"/>
</dbReference>
<evidence type="ECO:0000256" key="1">
    <source>
        <dbReference type="ARBA" id="ARBA00007734"/>
    </source>
</evidence>
<dbReference type="GO" id="GO:0004553">
    <property type="term" value="F:hydrolase activity, hydrolyzing O-glycosyl compounds"/>
    <property type="evidence" value="ECO:0007669"/>
    <property type="project" value="InterPro"/>
</dbReference>
<reference evidence="5" key="1">
    <citation type="submission" date="2022-12" db="EMBL/GenBank/DDBJ databases">
        <title>Polyphasic identification of a Novel Hot-Spring Cyanobacterium Ocullathermofonsia sinensis gen nov. sp. nov. and Genomic Insights on its Adaptations to the Thermal Habitat.</title>
        <authorList>
            <person name="Daroch M."/>
            <person name="Tang J."/>
            <person name="Jiang Y."/>
        </authorList>
    </citation>
    <scope>NUCLEOTIDE SEQUENCE</scope>
    <source>
        <strain evidence="5">PKUAC-SCTA174</strain>
    </source>
</reference>
<dbReference type="GO" id="GO:0000270">
    <property type="term" value="P:peptidoglycan metabolic process"/>
    <property type="evidence" value="ECO:0007669"/>
    <property type="project" value="InterPro"/>
</dbReference>
<dbReference type="SUPFAM" id="SSF48435">
    <property type="entry name" value="Bacterial muramidases"/>
    <property type="match status" value="1"/>
</dbReference>
<keyword evidence="3" id="KW-1133">Transmembrane helix</keyword>
<organism evidence="5 6">
    <name type="scientific">Thermocoleostomius sinensis A174</name>
    <dbReference type="NCBI Taxonomy" id="2016057"/>
    <lineage>
        <taxon>Bacteria</taxon>
        <taxon>Bacillati</taxon>
        <taxon>Cyanobacteriota</taxon>
        <taxon>Cyanophyceae</taxon>
        <taxon>Oculatellales</taxon>
        <taxon>Oculatellaceae</taxon>
        <taxon>Thermocoleostomius</taxon>
    </lineage>
</organism>
<keyword evidence="3" id="KW-0812">Transmembrane</keyword>
<dbReference type="PROSITE" id="PS00922">
    <property type="entry name" value="TRANSGLYCOSYLASE"/>
    <property type="match status" value="1"/>
</dbReference>
<dbReference type="InterPro" id="IPR019734">
    <property type="entry name" value="TPR_rpt"/>
</dbReference>
<evidence type="ECO:0000313" key="5">
    <source>
        <dbReference type="EMBL" id="WAL60728.1"/>
    </source>
</evidence>
<gene>
    <name evidence="5" type="ORF">OXH18_01650</name>
</gene>
<keyword evidence="3" id="KW-0472">Membrane</keyword>
<dbReference type="Gene3D" id="1.10.530.10">
    <property type="match status" value="1"/>
</dbReference>
<dbReference type="InterPro" id="IPR008258">
    <property type="entry name" value="Transglycosylase_SLT_dom_1"/>
</dbReference>
<keyword evidence="6" id="KW-1185">Reference proteome</keyword>
<feature type="domain" description="Transglycosylase SLT" evidence="4">
    <location>
        <begin position="591"/>
        <end position="704"/>
    </location>
</feature>
<proteinExistence type="inferred from homology"/>
<dbReference type="GO" id="GO:0042597">
    <property type="term" value="C:periplasmic space"/>
    <property type="evidence" value="ECO:0007669"/>
    <property type="project" value="InterPro"/>
</dbReference>
<dbReference type="InterPro" id="IPR008939">
    <property type="entry name" value="Lytic_TGlycosylase_superhlx_U"/>
</dbReference>
<feature type="transmembrane region" description="Helical" evidence="3">
    <location>
        <begin position="25"/>
        <end position="47"/>
    </location>
</feature>
<protein>
    <submittedName>
        <fullName evidence="5">Transglycosylase SLT domain-containing protein</fullName>
    </submittedName>
</protein>
<dbReference type="EMBL" id="CP113797">
    <property type="protein sequence ID" value="WAL60728.1"/>
    <property type="molecule type" value="Genomic_DNA"/>
</dbReference>
<dbReference type="CDD" id="cd13401">
    <property type="entry name" value="Slt70-like"/>
    <property type="match status" value="1"/>
</dbReference>
<dbReference type="RefSeq" id="WP_268610688.1">
    <property type="nucleotide sequence ID" value="NZ_CP113797.1"/>
</dbReference>
<dbReference type="Gene3D" id="1.25.40.10">
    <property type="entry name" value="Tetratricopeptide repeat domain"/>
    <property type="match status" value="3"/>
</dbReference>
<dbReference type="KEGG" id="tsin:OXH18_01650"/>
<sequence>MLEQEQTQPKPLSSSNPQTVSKKRWFLWGAGLGGLALGGITSAVFLVGPAKLPFLDQWFGAQLINSGADLEDSRPSTSTLALASVSPTDRAIQLEELANQGTSSLDRARARYLRAVDLIEQDRGGQALPWLDGLEHEYDVLAPHILAKRAQAQAATGDAAKAQATWQALVKQYPNHPKAAEALFHLGKTNSAYWDRMIADHPSHPRSVEIAVNRLQQNPKQLDLMRLLARHGVYLPDIGSVLDRLRTDYGGQLTPDDWEAIGFAYWEIQRYGSAAEAYAKAPPSAINLYRAARGAQLDARGTVATTRYQALVQAFPSEKETGLALLKLAELEEKPDKAIAYLDQVINTFPDRTAEALMAKANILQAANSPQTALQIQQQVLKEHSGSEFAADLRWQQAEANFKKGDIQAAWEWARQLAQENPDSVHAPEAAFWVGKWAAQLGRTDEARQSYEYVLANYPGSYYAWRSAVLLGWDVGDFSTVRQKTPEVERPATRPEPLAGSAALRELYLLGQTRDAWSLWQVEHTDRVQPTVAQQFTDGLIRLGVNDNLDGIFMLSNLSFREQPDEKQEVAALKHHLDYWQALYPFPYLQSIEQWSQQRQLNPMLVTALIRQESRFEPKIRSVVGATGLMQVMPETAEWVANQINLKQYNLEDPQDNINLGTWYLDFTHREYNNNSLFAVASYNAGPGSVADWINRFGFNDPDKFVEEIPFPETKGYVEAVFENYWNYLRLYNPTVSEKLAQFSKSHANLVNSRLGK</sequence>
<dbReference type="SUPFAM" id="SSF53955">
    <property type="entry name" value="Lysozyme-like"/>
    <property type="match status" value="1"/>
</dbReference>
<dbReference type="GO" id="GO:0016020">
    <property type="term" value="C:membrane"/>
    <property type="evidence" value="ECO:0007669"/>
    <property type="project" value="InterPro"/>
</dbReference>
<dbReference type="Pfam" id="PF01464">
    <property type="entry name" value="SLT"/>
    <property type="match status" value="1"/>
</dbReference>
<name>A0A9E8ZG49_9CYAN</name>
<dbReference type="AlphaFoldDB" id="A0A9E8ZG49"/>
<dbReference type="Pfam" id="PF13174">
    <property type="entry name" value="TPR_6"/>
    <property type="match status" value="3"/>
</dbReference>
<evidence type="ECO:0000256" key="3">
    <source>
        <dbReference type="SAM" id="Phobius"/>
    </source>
</evidence>
<evidence type="ECO:0000256" key="2">
    <source>
        <dbReference type="ARBA" id="ARBA00022729"/>
    </source>
</evidence>
<dbReference type="PANTHER" id="PTHR37423">
    <property type="entry name" value="SOLUBLE LYTIC MUREIN TRANSGLYCOSYLASE-RELATED"/>
    <property type="match status" value="1"/>
</dbReference>
<accession>A0A9E8ZG49</accession>
<dbReference type="Proteomes" id="UP001163152">
    <property type="component" value="Chromosome"/>
</dbReference>
<evidence type="ECO:0000259" key="4">
    <source>
        <dbReference type="Pfam" id="PF01464"/>
    </source>
</evidence>
<comment type="similarity">
    <text evidence="1">Belongs to the transglycosylase Slt family.</text>
</comment>
<evidence type="ECO:0000313" key="6">
    <source>
        <dbReference type="Proteomes" id="UP001163152"/>
    </source>
</evidence>
<dbReference type="InterPro" id="IPR011990">
    <property type="entry name" value="TPR-like_helical_dom_sf"/>
</dbReference>
<keyword evidence="2" id="KW-0732">Signal</keyword>
<dbReference type="InterPro" id="IPR000189">
    <property type="entry name" value="Transglyc_AS"/>
</dbReference>
<dbReference type="PANTHER" id="PTHR37423:SF5">
    <property type="entry name" value="SOLUBLE LYTIC MUREIN TRANSGLYCOSYLASE"/>
    <property type="match status" value="1"/>
</dbReference>